<feature type="domain" description="Tim44-like" evidence="7">
    <location>
        <begin position="284"/>
        <end position="423"/>
    </location>
</feature>
<feature type="region of interest" description="Disordered" evidence="6">
    <location>
        <begin position="450"/>
        <end position="498"/>
    </location>
</feature>
<dbReference type="AlphaFoldDB" id="A0A8X7PX62"/>
<protein>
    <recommendedName>
        <fullName evidence="7">Tim44-like domain-containing protein</fullName>
    </recommendedName>
</protein>
<dbReference type="Proteomes" id="UP000886595">
    <property type="component" value="Unassembled WGS sequence"/>
</dbReference>
<dbReference type="SUPFAM" id="SSF54427">
    <property type="entry name" value="NTF2-like"/>
    <property type="match status" value="1"/>
</dbReference>
<evidence type="ECO:0000256" key="1">
    <source>
        <dbReference type="ARBA" id="ARBA00004273"/>
    </source>
</evidence>
<proteinExistence type="inferred from homology"/>
<dbReference type="InterPro" id="IPR032710">
    <property type="entry name" value="NTF2-like_dom_sf"/>
</dbReference>
<evidence type="ECO:0000313" key="8">
    <source>
        <dbReference type="EMBL" id="KAG2259385.1"/>
    </source>
</evidence>
<evidence type="ECO:0000313" key="9">
    <source>
        <dbReference type="Proteomes" id="UP000886595"/>
    </source>
</evidence>
<feature type="compositionally biased region" description="Low complexity" evidence="6">
    <location>
        <begin position="155"/>
        <end position="170"/>
    </location>
</feature>
<sequence>MREAWPRMVPERSTVEKMFGAIVAKERWRSDLTLVESTARNDEEGNAYGALLKQGIAALLNSYARRSFLTRRGSNPEFQRTLKELKGKAHEFEGVKENLKVTTKEKTEKLYKQVDGVWTEAESVAKKVSSSVKDKFSEATQEIKESFKLGKEESASSSGTGTSKGKTSSSNNQALLRDNIHYLKNSGQKHLEYTPPRHLHVRSTRTDLVVTPTKQSKWQKKWESLREKMQGYPAFKRLSGMSEPVVNKSQEIAEDIVERWETSDNPIVHKIQDINEAVFNETDSGSTYKEIRRRDPSFSLTDFTAEVHDAIKPVLNAYSTSGDVETLKKYSSMEVIERCTAELAALKILHISEVEVEETKMMGTTPTIIVRFQTQQIFCVQDREAKSKKEDTIHSVYYKWAMQQVEAGEEAIYPIWRLLWQLSSKRKPDRRHTLPRSEIHWAYRVLRPSPSRDRSVTRSPHLDSTTSHQEKNKRTVFHGIHRNHRDTEPIEPPTDEENRDYNISSFIALAHHRRVSSLSRSHPIIKPSSVKTRTFTKHPFKGNTATNLSKLKDVDGS</sequence>
<dbReference type="PANTHER" id="PTHR10721">
    <property type="entry name" value="MITOCHONDRIAL IMPORT INNER MEMBRANE TRANSLOCASE SUBUNIT TIM44"/>
    <property type="match status" value="1"/>
</dbReference>
<dbReference type="Gene3D" id="3.10.450.240">
    <property type="match status" value="1"/>
</dbReference>
<evidence type="ECO:0000256" key="3">
    <source>
        <dbReference type="ARBA" id="ARBA00022792"/>
    </source>
</evidence>
<comment type="caution">
    <text evidence="8">The sequence shown here is derived from an EMBL/GenBank/DDBJ whole genome shotgun (WGS) entry which is preliminary data.</text>
</comment>
<keyword evidence="5" id="KW-0496">Mitochondrion</keyword>
<dbReference type="GO" id="GO:0030150">
    <property type="term" value="P:protein import into mitochondrial matrix"/>
    <property type="evidence" value="ECO:0007669"/>
    <property type="project" value="TreeGrafter"/>
</dbReference>
<evidence type="ECO:0000256" key="4">
    <source>
        <dbReference type="ARBA" id="ARBA00022946"/>
    </source>
</evidence>
<keyword evidence="3" id="KW-0999">Mitochondrion inner membrane</keyword>
<dbReference type="PANTHER" id="PTHR10721:SF2">
    <property type="entry name" value="TIM44-LIKE DOMAIN-CONTAINING PROTEIN"/>
    <property type="match status" value="1"/>
</dbReference>
<dbReference type="GO" id="GO:0005743">
    <property type="term" value="C:mitochondrial inner membrane"/>
    <property type="evidence" value="ECO:0007669"/>
    <property type="project" value="UniProtKB-SubCell"/>
</dbReference>
<evidence type="ECO:0000256" key="5">
    <source>
        <dbReference type="ARBA" id="ARBA00023128"/>
    </source>
</evidence>
<feature type="region of interest" description="Disordered" evidence="6">
    <location>
        <begin position="147"/>
        <end position="172"/>
    </location>
</feature>
<dbReference type="InterPro" id="IPR007379">
    <property type="entry name" value="Tim44-like_dom"/>
</dbReference>
<gene>
    <name evidence="8" type="ORF">Bca52824_078679</name>
</gene>
<keyword evidence="4" id="KW-0809">Transit peptide</keyword>
<organism evidence="8 9">
    <name type="scientific">Brassica carinata</name>
    <name type="common">Ethiopian mustard</name>
    <name type="synonym">Abyssinian cabbage</name>
    <dbReference type="NCBI Taxonomy" id="52824"/>
    <lineage>
        <taxon>Eukaryota</taxon>
        <taxon>Viridiplantae</taxon>
        <taxon>Streptophyta</taxon>
        <taxon>Embryophyta</taxon>
        <taxon>Tracheophyta</taxon>
        <taxon>Spermatophyta</taxon>
        <taxon>Magnoliopsida</taxon>
        <taxon>eudicotyledons</taxon>
        <taxon>Gunneridae</taxon>
        <taxon>Pentapetalae</taxon>
        <taxon>rosids</taxon>
        <taxon>malvids</taxon>
        <taxon>Brassicales</taxon>
        <taxon>Brassicaceae</taxon>
        <taxon>Brassiceae</taxon>
        <taxon>Brassica</taxon>
    </lineage>
</organism>
<dbReference type="OrthoDB" id="10265990at2759"/>
<dbReference type="GO" id="GO:0051087">
    <property type="term" value="F:protein-folding chaperone binding"/>
    <property type="evidence" value="ECO:0007669"/>
    <property type="project" value="TreeGrafter"/>
</dbReference>
<dbReference type="SMART" id="SM00978">
    <property type="entry name" value="Tim44"/>
    <property type="match status" value="1"/>
</dbReference>
<keyword evidence="3" id="KW-0472">Membrane</keyword>
<dbReference type="EMBL" id="JAAMPC010000015">
    <property type="protein sequence ID" value="KAG2259385.1"/>
    <property type="molecule type" value="Genomic_DNA"/>
</dbReference>
<reference evidence="8 9" key="1">
    <citation type="submission" date="2020-02" db="EMBL/GenBank/DDBJ databases">
        <authorList>
            <person name="Ma Q."/>
            <person name="Huang Y."/>
            <person name="Song X."/>
            <person name="Pei D."/>
        </authorList>
    </citation>
    <scope>NUCLEOTIDE SEQUENCE [LARGE SCALE GENOMIC DNA]</scope>
    <source>
        <strain evidence="8">Sxm20200214</strain>
        <tissue evidence="8">Leaf</tissue>
    </source>
</reference>
<accession>A0A8X7PX62</accession>
<evidence type="ECO:0000259" key="7">
    <source>
        <dbReference type="SMART" id="SM00978"/>
    </source>
</evidence>
<evidence type="ECO:0000256" key="6">
    <source>
        <dbReference type="SAM" id="MobiDB-lite"/>
    </source>
</evidence>
<name>A0A8X7PX62_BRACI</name>
<comment type="subcellular location">
    <subcellularLocation>
        <location evidence="1">Mitochondrion inner membrane</location>
    </subcellularLocation>
</comment>
<keyword evidence="9" id="KW-1185">Reference proteome</keyword>
<evidence type="ECO:0000256" key="2">
    <source>
        <dbReference type="ARBA" id="ARBA00009597"/>
    </source>
</evidence>
<feature type="compositionally biased region" description="Basic residues" evidence="6">
    <location>
        <begin position="474"/>
        <end position="484"/>
    </location>
</feature>
<dbReference type="Pfam" id="PF04280">
    <property type="entry name" value="Tim44"/>
    <property type="match status" value="1"/>
</dbReference>
<dbReference type="InterPro" id="IPR039544">
    <property type="entry name" value="Tim44-like"/>
</dbReference>
<comment type="similarity">
    <text evidence="2">Belongs to the Tim44 family.</text>
</comment>